<accession>A0ABN7AEP3</accession>
<gene>
    <name evidence="3" type="ORF">NTJ_03554</name>
</gene>
<sequence>MGLVYVCIIIFVGLAVPTSGESSGPYPPAGKYPPAVPDPGPAPGPSGPAPTGPSGPLPSGPGPSGPGPAPFSGPSGPGPFPFGGPSGPGPFPFGPFPGPFPGPFFPPPPGPYGGPASGSICATLDRFRWQAGRLAKPLLAGGLGAAFLWAVKSLVIPNIALVATVLRRQMGIDEVSALDRISNEVSRAISNGICVEKVACALGKAAVRNYPTARQLVSIIDPKTTGFMSDFTSLFQRFVMHEDEDCELVKCQST</sequence>
<evidence type="ECO:0000313" key="3">
    <source>
        <dbReference type="EMBL" id="BES90746.1"/>
    </source>
</evidence>
<proteinExistence type="predicted"/>
<feature type="region of interest" description="Disordered" evidence="1">
    <location>
        <begin position="20"/>
        <end position="93"/>
    </location>
</feature>
<evidence type="ECO:0000313" key="4">
    <source>
        <dbReference type="Proteomes" id="UP001307889"/>
    </source>
</evidence>
<evidence type="ECO:0000256" key="1">
    <source>
        <dbReference type="SAM" id="MobiDB-lite"/>
    </source>
</evidence>
<reference evidence="3 4" key="1">
    <citation type="submission" date="2023-09" db="EMBL/GenBank/DDBJ databases">
        <title>Nesidiocoris tenuis whole genome shotgun sequence.</title>
        <authorList>
            <person name="Shibata T."/>
            <person name="Shimoda M."/>
            <person name="Kobayashi T."/>
            <person name="Uehara T."/>
        </authorList>
    </citation>
    <scope>NUCLEOTIDE SEQUENCE [LARGE SCALE GENOMIC DNA]</scope>
    <source>
        <strain evidence="3 4">Japan</strain>
    </source>
</reference>
<protein>
    <submittedName>
        <fullName evidence="3">Uncharacterized protein</fullName>
    </submittedName>
</protein>
<feature type="chain" id="PRO_5045668795" evidence="2">
    <location>
        <begin position="21"/>
        <end position="254"/>
    </location>
</feature>
<dbReference type="EMBL" id="AP028910">
    <property type="protein sequence ID" value="BES90746.1"/>
    <property type="molecule type" value="Genomic_DNA"/>
</dbReference>
<name>A0ABN7AEP3_9HEMI</name>
<feature type="signal peptide" evidence="2">
    <location>
        <begin position="1"/>
        <end position="20"/>
    </location>
</feature>
<feature type="compositionally biased region" description="Pro residues" evidence="1">
    <location>
        <begin position="25"/>
        <end position="93"/>
    </location>
</feature>
<dbReference type="Proteomes" id="UP001307889">
    <property type="component" value="Chromosome 2"/>
</dbReference>
<keyword evidence="2" id="KW-0732">Signal</keyword>
<keyword evidence="4" id="KW-1185">Reference proteome</keyword>
<organism evidence="3 4">
    <name type="scientific">Nesidiocoris tenuis</name>
    <dbReference type="NCBI Taxonomy" id="355587"/>
    <lineage>
        <taxon>Eukaryota</taxon>
        <taxon>Metazoa</taxon>
        <taxon>Ecdysozoa</taxon>
        <taxon>Arthropoda</taxon>
        <taxon>Hexapoda</taxon>
        <taxon>Insecta</taxon>
        <taxon>Pterygota</taxon>
        <taxon>Neoptera</taxon>
        <taxon>Paraneoptera</taxon>
        <taxon>Hemiptera</taxon>
        <taxon>Heteroptera</taxon>
        <taxon>Panheteroptera</taxon>
        <taxon>Cimicomorpha</taxon>
        <taxon>Miridae</taxon>
        <taxon>Dicyphina</taxon>
        <taxon>Nesidiocoris</taxon>
    </lineage>
</organism>
<evidence type="ECO:0000256" key="2">
    <source>
        <dbReference type="SAM" id="SignalP"/>
    </source>
</evidence>